<dbReference type="GeneTree" id="ENSGT00510000048781"/>
<dbReference type="GO" id="GO:0005654">
    <property type="term" value="C:nucleoplasm"/>
    <property type="evidence" value="ECO:0007669"/>
    <property type="project" value="Ensembl"/>
</dbReference>
<dbReference type="eggNOG" id="ENOG502S6Z3">
    <property type="taxonomic scope" value="Eukaryota"/>
</dbReference>
<gene>
    <name evidence="8" type="primary">MS4A1</name>
</gene>
<feature type="region of interest" description="Disordered" evidence="6">
    <location>
        <begin position="245"/>
        <end position="287"/>
    </location>
</feature>
<evidence type="ECO:0000256" key="7">
    <source>
        <dbReference type="SAM" id="Phobius"/>
    </source>
</evidence>
<dbReference type="InterPro" id="IPR007237">
    <property type="entry name" value="CD20-like"/>
</dbReference>
<dbReference type="Pfam" id="PF04103">
    <property type="entry name" value="CD20"/>
    <property type="match status" value="1"/>
</dbReference>
<dbReference type="CTD" id="931"/>
<dbReference type="GO" id="GO:0050853">
    <property type="term" value="P:B cell receptor signaling pathway"/>
    <property type="evidence" value="ECO:0007669"/>
    <property type="project" value="Ensembl"/>
</dbReference>
<evidence type="ECO:0000256" key="3">
    <source>
        <dbReference type="ARBA" id="ARBA00022692"/>
    </source>
</evidence>
<feature type="transmembrane region" description="Helical" evidence="7">
    <location>
        <begin position="191"/>
        <end position="214"/>
    </location>
</feature>
<dbReference type="Ensembl" id="ENSSHAT00000008423.2">
    <property type="protein sequence ID" value="ENSSHAP00000008355.1"/>
    <property type="gene ID" value="ENSSHAG00000007238.2"/>
</dbReference>
<keyword evidence="9" id="KW-1185">Reference proteome</keyword>
<dbReference type="InterPro" id="IPR030417">
    <property type="entry name" value="MS4A"/>
</dbReference>
<dbReference type="PANTHER" id="PTHR23320:SF79">
    <property type="entry name" value="B-LYMPHOCYTE ANTIGEN CD20"/>
    <property type="match status" value="1"/>
</dbReference>
<feature type="transmembrane region" description="Helical" evidence="7">
    <location>
        <begin position="126"/>
        <end position="149"/>
    </location>
</feature>
<reference evidence="8 9" key="1">
    <citation type="journal article" date="2011" name="Proc. Natl. Acad. Sci. U.S.A.">
        <title>Genetic diversity and population structure of the endangered marsupial Sarcophilus harrisii (Tasmanian devil).</title>
        <authorList>
            <person name="Miller W."/>
            <person name="Hayes V.M."/>
            <person name="Ratan A."/>
            <person name="Petersen D.C."/>
            <person name="Wittekindt N.E."/>
            <person name="Miller J."/>
            <person name="Walenz B."/>
            <person name="Knight J."/>
            <person name="Qi J."/>
            <person name="Zhao F."/>
            <person name="Wang Q."/>
            <person name="Bedoya-Reina O.C."/>
            <person name="Katiyar N."/>
            <person name="Tomsho L.P."/>
            <person name="Kasson L.M."/>
            <person name="Hardie R.A."/>
            <person name="Woodbridge P."/>
            <person name="Tindall E.A."/>
            <person name="Bertelsen M.F."/>
            <person name="Dixon D."/>
            <person name="Pyecroft S."/>
            <person name="Helgen K.M."/>
            <person name="Lesk A.M."/>
            <person name="Pringle T.H."/>
            <person name="Patterson N."/>
            <person name="Zhang Y."/>
            <person name="Kreiss A."/>
            <person name="Woods G.M."/>
            <person name="Jones M.E."/>
            <person name="Schuster S.C."/>
        </authorList>
    </citation>
    <scope>NUCLEOTIDE SEQUENCE [LARGE SCALE GENOMIC DNA]</scope>
</reference>
<feature type="compositionally biased region" description="Acidic residues" evidence="6">
    <location>
        <begin position="255"/>
        <end position="267"/>
    </location>
</feature>
<feature type="transmembrane region" description="Helical" evidence="7">
    <location>
        <begin position="86"/>
        <end position="105"/>
    </location>
</feature>
<keyword evidence="3 7" id="KW-0812">Transmembrane</keyword>
<dbReference type="OrthoDB" id="9426701at2759"/>
<keyword evidence="5 7" id="KW-0472">Membrane</keyword>
<dbReference type="InParanoid" id="G3VYV0"/>
<dbReference type="GO" id="GO:0042802">
    <property type="term" value="F:identical protein binding"/>
    <property type="evidence" value="ECO:0007669"/>
    <property type="project" value="Ensembl"/>
</dbReference>
<dbReference type="KEGG" id="shr:100929008"/>
<dbReference type="FunCoup" id="G3VYV0">
    <property type="interactions" value="147"/>
</dbReference>
<feature type="region of interest" description="Disordered" evidence="6">
    <location>
        <begin position="1"/>
        <end position="28"/>
    </location>
</feature>
<dbReference type="GO" id="GO:0051262">
    <property type="term" value="P:protein tetramerization"/>
    <property type="evidence" value="ECO:0007669"/>
    <property type="project" value="Ensembl"/>
</dbReference>
<evidence type="ECO:0000256" key="6">
    <source>
        <dbReference type="SAM" id="MobiDB-lite"/>
    </source>
</evidence>
<dbReference type="RefSeq" id="XP_003774068.1">
    <property type="nucleotide sequence ID" value="XM_003774020.4"/>
</dbReference>
<evidence type="ECO:0000256" key="4">
    <source>
        <dbReference type="ARBA" id="ARBA00022989"/>
    </source>
</evidence>
<reference evidence="8" key="2">
    <citation type="submission" date="2025-08" db="UniProtKB">
        <authorList>
            <consortium name="Ensembl"/>
        </authorList>
    </citation>
    <scope>IDENTIFICATION</scope>
</reference>
<dbReference type="Proteomes" id="UP000007648">
    <property type="component" value="Unassembled WGS sequence"/>
</dbReference>
<dbReference type="OMA" id="HFFKMES"/>
<dbReference type="STRING" id="9305.ENSSHAP00000008355"/>
<dbReference type="GeneID" id="100929008"/>
<dbReference type="GO" id="GO:1902656">
    <property type="term" value="P:calcium ion import into cytosol"/>
    <property type="evidence" value="ECO:0007669"/>
    <property type="project" value="Ensembl"/>
</dbReference>
<feature type="compositionally biased region" description="Polar residues" evidence="6">
    <location>
        <begin position="1"/>
        <end position="10"/>
    </location>
</feature>
<evidence type="ECO:0000256" key="2">
    <source>
        <dbReference type="ARBA" id="ARBA00009565"/>
    </source>
</evidence>
<dbReference type="GO" id="GO:0019865">
    <property type="term" value="F:immunoglobulin binding"/>
    <property type="evidence" value="ECO:0007669"/>
    <property type="project" value="Ensembl"/>
</dbReference>
<comment type="subcellular location">
    <subcellularLocation>
        <location evidence="1">Membrane</location>
        <topology evidence="1">Multi-pass membrane protein</topology>
    </subcellularLocation>
</comment>
<dbReference type="GO" id="GO:0044853">
    <property type="term" value="C:plasma membrane raft"/>
    <property type="evidence" value="ECO:0007669"/>
    <property type="project" value="Ensembl"/>
</dbReference>
<comment type="similarity">
    <text evidence="2">Belongs to the MS4A family.</text>
</comment>
<sequence>MMTPRNSVSGTFLGDSIKGPSTVQPGQRMGLQRGNQLQSPTLESFFRRESKALGAVQIMIGLFHFGLGGILLMVPVGTYSAINVTVWYPVWGGIIYITSGSFLVAAKKTSRTCLVNTKLGMNTISLFSSISGMILLIMDIFNLTVSHFLKLKSLNLGQTVKSNVNIYSCEQSEAPEQNSLVEQYCFTVKSFFLGILAIMLIFTFLQNLLVVCITEDEWKILCSRAQTSVLLLSAEDRKEQAVHLTVVPSQPKAEEEVENLPAQEDDKETNFPTPPQEGSPIEDDSCP</sequence>
<proteinExistence type="inferred from homology"/>
<protein>
    <submittedName>
        <fullName evidence="8">Membrane spanning 4-domains A1</fullName>
    </submittedName>
</protein>
<dbReference type="GO" id="GO:1905665">
    <property type="term" value="P:positive regulation of calcium ion import across plasma membrane"/>
    <property type="evidence" value="ECO:0007669"/>
    <property type="project" value="Ensembl"/>
</dbReference>
<evidence type="ECO:0000256" key="5">
    <source>
        <dbReference type="ARBA" id="ARBA00023136"/>
    </source>
</evidence>
<name>G3VYV0_SARHA</name>
<dbReference type="GO" id="GO:0009897">
    <property type="term" value="C:external side of plasma membrane"/>
    <property type="evidence" value="ECO:0007669"/>
    <property type="project" value="Ensembl"/>
</dbReference>
<dbReference type="GO" id="GO:0002115">
    <property type="term" value="P:store-operated calcium entry"/>
    <property type="evidence" value="ECO:0007669"/>
    <property type="project" value="Ensembl"/>
</dbReference>
<dbReference type="PANTHER" id="PTHR23320">
    <property type="entry name" value="MEMBRANE-SPANNING 4-DOMAINS SUBFAMILY A MS4A -RELATED"/>
    <property type="match status" value="1"/>
</dbReference>
<evidence type="ECO:0000313" key="9">
    <source>
        <dbReference type="Proteomes" id="UP000007648"/>
    </source>
</evidence>
<keyword evidence="4 7" id="KW-1133">Transmembrane helix</keyword>
<organism evidence="8 9">
    <name type="scientific">Sarcophilus harrisii</name>
    <name type="common">Tasmanian devil</name>
    <name type="synonym">Sarcophilus laniarius</name>
    <dbReference type="NCBI Taxonomy" id="9305"/>
    <lineage>
        <taxon>Eukaryota</taxon>
        <taxon>Metazoa</taxon>
        <taxon>Chordata</taxon>
        <taxon>Craniata</taxon>
        <taxon>Vertebrata</taxon>
        <taxon>Euteleostomi</taxon>
        <taxon>Mammalia</taxon>
        <taxon>Metatheria</taxon>
        <taxon>Dasyuromorphia</taxon>
        <taxon>Dasyuridae</taxon>
        <taxon>Sarcophilus</taxon>
    </lineage>
</organism>
<reference evidence="8" key="3">
    <citation type="submission" date="2025-09" db="UniProtKB">
        <authorList>
            <consortium name="Ensembl"/>
        </authorList>
    </citation>
    <scope>IDENTIFICATION</scope>
</reference>
<dbReference type="GO" id="GO:0009617">
    <property type="term" value="P:response to bacterium"/>
    <property type="evidence" value="ECO:0007669"/>
    <property type="project" value="Ensembl"/>
</dbReference>
<dbReference type="GO" id="GO:0030183">
    <property type="term" value="P:B cell differentiation"/>
    <property type="evidence" value="ECO:0007669"/>
    <property type="project" value="Ensembl"/>
</dbReference>
<evidence type="ECO:0000256" key="1">
    <source>
        <dbReference type="ARBA" id="ARBA00004141"/>
    </source>
</evidence>
<evidence type="ECO:0000313" key="8">
    <source>
        <dbReference type="Ensembl" id="ENSSHAP00000008355.1"/>
    </source>
</evidence>
<feature type="transmembrane region" description="Helical" evidence="7">
    <location>
        <begin position="52"/>
        <end position="74"/>
    </location>
</feature>
<accession>G3VYV0</accession>
<dbReference type="HOGENOM" id="CLU_082137_0_0_1"/>
<dbReference type="AlphaFoldDB" id="G3VYV0"/>